<dbReference type="InterPro" id="IPR004811">
    <property type="entry name" value="RelA/Spo_fam"/>
</dbReference>
<feature type="domain" description="TGS" evidence="8">
    <location>
        <begin position="391"/>
        <end position="452"/>
    </location>
</feature>
<comment type="similarity">
    <text evidence="4">Belongs to the relA/spoT family.</text>
</comment>
<dbReference type="InterPro" id="IPR012675">
    <property type="entry name" value="Beta-grasp_dom_sf"/>
</dbReference>
<dbReference type="EMBL" id="FOXR01000011">
    <property type="protein sequence ID" value="SFQ07697.1"/>
    <property type="molecule type" value="Genomic_DNA"/>
</dbReference>
<dbReference type="Pfam" id="PF04607">
    <property type="entry name" value="RelA_SpoT"/>
    <property type="match status" value="1"/>
</dbReference>
<gene>
    <name evidence="9" type="ORF">SAMN05444406_11155</name>
</gene>
<feature type="compositionally biased region" description="Basic and acidic residues" evidence="5">
    <location>
        <begin position="572"/>
        <end position="583"/>
    </location>
</feature>
<dbReference type="GO" id="GO:0016301">
    <property type="term" value="F:kinase activity"/>
    <property type="evidence" value="ECO:0007669"/>
    <property type="project" value="UniProtKB-KW"/>
</dbReference>
<keyword evidence="9" id="KW-0808">Transferase</keyword>
<feature type="domain" description="HD" evidence="7">
    <location>
        <begin position="51"/>
        <end position="150"/>
    </location>
</feature>
<evidence type="ECO:0000256" key="3">
    <source>
        <dbReference type="ARBA" id="ARBA00048244"/>
    </source>
</evidence>
<dbReference type="CDD" id="cd01668">
    <property type="entry name" value="TGS_RSH"/>
    <property type="match status" value="1"/>
</dbReference>
<dbReference type="GO" id="GO:0008728">
    <property type="term" value="F:GTP diphosphokinase activity"/>
    <property type="evidence" value="ECO:0007669"/>
    <property type="project" value="UniProtKB-EC"/>
</dbReference>
<keyword evidence="10" id="KW-1185">Reference proteome</keyword>
<evidence type="ECO:0000256" key="1">
    <source>
        <dbReference type="ARBA" id="ARBA00004976"/>
    </source>
</evidence>
<dbReference type="PROSITE" id="PS51831">
    <property type="entry name" value="HD"/>
    <property type="match status" value="1"/>
</dbReference>
<evidence type="ECO:0000259" key="6">
    <source>
        <dbReference type="PROSITE" id="PS51671"/>
    </source>
</evidence>
<dbReference type="Pfam" id="PF13328">
    <property type="entry name" value="HD_4"/>
    <property type="match status" value="1"/>
</dbReference>
<dbReference type="FunFam" id="3.10.20.30:FF:000002">
    <property type="entry name" value="GTP pyrophosphokinase (RelA/SpoT)"/>
    <property type="match status" value="1"/>
</dbReference>
<dbReference type="InterPro" id="IPR003607">
    <property type="entry name" value="HD/PDEase_dom"/>
</dbReference>
<dbReference type="GO" id="GO:0015970">
    <property type="term" value="P:guanosine tetraphosphate biosynthetic process"/>
    <property type="evidence" value="ECO:0007669"/>
    <property type="project" value="UniProtKB-UniPathway"/>
</dbReference>
<dbReference type="Pfam" id="PF02824">
    <property type="entry name" value="TGS"/>
    <property type="match status" value="1"/>
</dbReference>
<evidence type="ECO:0000256" key="4">
    <source>
        <dbReference type="RuleBase" id="RU003847"/>
    </source>
</evidence>
<dbReference type="AlphaFoldDB" id="A0A1I5VK67"/>
<dbReference type="Gene3D" id="3.30.460.10">
    <property type="entry name" value="Beta Polymerase, domain 2"/>
    <property type="match status" value="1"/>
</dbReference>
<dbReference type="SMART" id="SM00954">
    <property type="entry name" value="RelA_SpoT"/>
    <property type="match status" value="1"/>
</dbReference>
<dbReference type="PANTHER" id="PTHR21262:SF31">
    <property type="entry name" value="GTP PYROPHOSPHOKINASE"/>
    <property type="match status" value="1"/>
</dbReference>
<dbReference type="SUPFAM" id="SSF81271">
    <property type="entry name" value="TGS-like"/>
    <property type="match status" value="1"/>
</dbReference>
<accession>A0A1I5VK67</accession>
<dbReference type="SUPFAM" id="SSF109604">
    <property type="entry name" value="HD-domain/PDEase-like"/>
    <property type="match status" value="1"/>
</dbReference>
<dbReference type="InterPro" id="IPR012676">
    <property type="entry name" value="TGS-like"/>
</dbReference>
<protein>
    <recommendedName>
        <fullName evidence="2">GTP diphosphokinase</fullName>
        <ecNumber evidence="2">2.7.6.5</ecNumber>
    </recommendedName>
</protein>
<reference evidence="9 10" key="1">
    <citation type="submission" date="2016-10" db="EMBL/GenBank/DDBJ databases">
        <authorList>
            <person name="de Groot N.N."/>
        </authorList>
    </citation>
    <scope>NUCLEOTIDE SEQUENCE [LARGE SCALE GENOMIC DNA]</scope>
    <source>
        <strain evidence="9 10">DSM 20678</strain>
    </source>
</reference>
<dbReference type="GO" id="GO:0005886">
    <property type="term" value="C:plasma membrane"/>
    <property type="evidence" value="ECO:0007669"/>
    <property type="project" value="TreeGrafter"/>
</dbReference>
<feature type="region of interest" description="Disordered" evidence="5">
    <location>
        <begin position="564"/>
        <end position="583"/>
    </location>
</feature>
<dbReference type="InterPro" id="IPR033655">
    <property type="entry name" value="TGS_RelA/SpoT"/>
</dbReference>
<dbReference type="InterPro" id="IPR045600">
    <property type="entry name" value="RelA/SpoT_AH_RIS"/>
</dbReference>
<evidence type="ECO:0000313" key="9">
    <source>
        <dbReference type="EMBL" id="SFQ07697.1"/>
    </source>
</evidence>
<evidence type="ECO:0000313" key="10">
    <source>
        <dbReference type="Proteomes" id="UP000198577"/>
    </source>
</evidence>
<dbReference type="Gene3D" id="3.30.70.260">
    <property type="match status" value="1"/>
</dbReference>
<dbReference type="SUPFAM" id="SSF81301">
    <property type="entry name" value="Nucleotidyltransferase"/>
    <property type="match status" value="1"/>
</dbReference>
<dbReference type="Gene3D" id="1.10.3210.10">
    <property type="entry name" value="Hypothetical protein af1432"/>
    <property type="match status" value="1"/>
</dbReference>
<dbReference type="FunFam" id="1.10.3210.10:FF:000001">
    <property type="entry name" value="GTP pyrophosphokinase RelA"/>
    <property type="match status" value="1"/>
</dbReference>
<comment type="catalytic activity">
    <reaction evidence="3">
        <text>GTP + ATP = guanosine 3'-diphosphate 5'-triphosphate + AMP</text>
        <dbReference type="Rhea" id="RHEA:22088"/>
        <dbReference type="ChEBI" id="CHEBI:30616"/>
        <dbReference type="ChEBI" id="CHEBI:37565"/>
        <dbReference type="ChEBI" id="CHEBI:142410"/>
        <dbReference type="ChEBI" id="CHEBI:456215"/>
        <dbReference type="EC" id="2.7.6.5"/>
    </reaction>
</comment>
<dbReference type="FunFam" id="3.30.460.10:FF:000001">
    <property type="entry name" value="GTP pyrophosphokinase RelA"/>
    <property type="match status" value="1"/>
</dbReference>
<feature type="domain" description="ACT" evidence="6">
    <location>
        <begin position="657"/>
        <end position="731"/>
    </location>
</feature>
<dbReference type="PROSITE" id="PS51671">
    <property type="entry name" value="ACT"/>
    <property type="match status" value="1"/>
</dbReference>
<evidence type="ECO:0000259" key="7">
    <source>
        <dbReference type="PROSITE" id="PS51831"/>
    </source>
</evidence>
<dbReference type="Pfam" id="PF13291">
    <property type="entry name" value="ACT_4"/>
    <property type="match status" value="1"/>
</dbReference>
<dbReference type="SMART" id="SM00471">
    <property type="entry name" value="HDc"/>
    <property type="match status" value="1"/>
</dbReference>
<dbReference type="NCBIfam" id="TIGR00691">
    <property type="entry name" value="spoT_relA"/>
    <property type="match status" value="1"/>
</dbReference>
<dbReference type="SUPFAM" id="SSF55021">
    <property type="entry name" value="ACT-like"/>
    <property type="match status" value="1"/>
</dbReference>
<dbReference type="Pfam" id="PF19296">
    <property type="entry name" value="RelA_AH_RIS"/>
    <property type="match status" value="1"/>
</dbReference>
<proteinExistence type="inferred from homology"/>
<dbReference type="InterPro" id="IPR004095">
    <property type="entry name" value="TGS"/>
</dbReference>
<dbReference type="InterPro" id="IPR002912">
    <property type="entry name" value="ACT_dom"/>
</dbReference>
<dbReference type="InterPro" id="IPR006674">
    <property type="entry name" value="HD_domain"/>
</dbReference>
<organism evidence="9 10">
    <name type="scientific">Caldicoprobacter faecalis</name>
    <dbReference type="NCBI Taxonomy" id="937334"/>
    <lineage>
        <taxon>Bacteria</taxon>
        <taxon>Bacillati</taxon>
        <taxon>Bacillota</taxon>
        <taxon>Clostridia</taxon>
        <taxon>Caldicoprobacterales</taxon>
        <taxon>Caldicoprobacteraceae</taxon>
        <taxon>Caldicoprobacter</taxon>
    </lineage>
</organism>
<evidence type="ECO:0000256" key="5">
    <source>
        <dbReference type="SAM" id="MobiDB-lite"/>
    </source>
</evidence>
<comment type="pathway">
    <text evidence="1">Purine metabolism; ppGpp biosynthesis; ppGpp from GTP: step 1/2.</text>
</comment>
<dbReference type="InterPro" id="IPR007685">
    <property type="entry name" value="RelA_SpoT"/>
</dbReference>
<dbReference type="Gene3D" id="3.10.20.30">
    <property type="match status" value="1"/>
</dbReference>
<dbReference type="UniPathway" id="UPA00908">
    <property type="reaction ID" value="UER00884"/>
</dbReference>
<evidence type="ECO:0000256" key="2">
    <source>
        <dbReference type="ARBA" id="ARBA00013251"/>
    </source>
</evidence>
<dbReference type="InterPro" id="IPR045865">
    <property type="entry name" value="ACT-like_dom_sf"/>
</dbReference>
<sequence length="731" mass="83818">MNGNGIEAKVAELEAKAEQAYGKEGLEKVRKAYVCAAKAHEGQKRSSGEPFIIHPVEVALILMELGLDVDTVVAGILHDVIEDTGVTIQQLEEEFGADVAKLVDGVTKLSRIEYKSKEEQQLESLRKMFVAMAKDIRVIIIKLADRLHNLRTLEYVDEEKQREKAYETLEIYAPLAHRLGIFKIKWELEDISLRYIDPKGYYDLVEKVAAKRREREAYIQDVIQTLKKKLDEMNIEAEIEGRPKNFYSIYRKMYMQHKSFEEIYDLLAIRVIVNSVRDCYAVLGIVHTLWKPIPGRFKDYIAVPKPNMYQSLHTTVIDSRGELFEIQIRTWDMHRTAEYGIAAHWKYKEGRKISTDLDEKLSWIRQLLEWQSELKDFREFVETLKIDLFSDEVFVFTPKGDVIDLPKGAGPLDFAYAIHTEIGNKCVGAKVNGKLVPLDYQLQTGDIVEIITSPNSRGPSRDWLKIVKTTQAKNKIKQWFKKERREENIVKGKEMLEKEAKRQGYVLSQLLKNEWIDPILKKYGFHSLDDIYAAVGYGGLTTSQVLVRLINEYKRYQKVTASESEEGAAARQAKEDRPKRHADNGIQVKGVDNILVRIARCCNPVPGDKIVGYITRGRGVSVHRTDCVNLANISPEERHRLVEVDWTGEDKASYNAEIQIIARDRHSLLADITSTLANMDIGLTAVNARTNRMRQALINLSLEIKNTQQLEKVMRQLKKVPDILDVHRVNA</sequence>
<dbReference type="RefSeq" id="WP_092282289.1">
    <property type="nucleotide sequence ID" value="NZ_FOXR01000011.1"/>
</dbReference>
<dbReference type="PROSITE" id="PS51880">
    <property type="entry name" value="TGS"/>
    <property type="match status" value="1"/>
</dbReference>
<dbReference type="CDD" id="cd05399">
    <property type="entry name" value="NT_Rel-Spo_like"/>
    <property type="match status" value="1"/>
</dbReference>
<dbReference type="Proteomes" id="UP000198577">
    <property type="component" value="Unassembled WGS sequence"/>
</dbReference>
<dbReference type="CDD" id="cd04876">
    <property type="entry name" value="ACT_RelA-SpoT"/>
    <property type="match status" value="1"/>
</dbReference>
<keyword evidence="9" id="KW-0418">Kinase</keyword>
<name>A0A1I5VK67_9FIRM</name>
<dbReference type="PANTHER" id="PTHR21262">
    <property type="entry name" value="GUANOSINE-3',5'-BIS DIPHOSPHATE 3'-PYROPHOSPHOHYDROLASE"/>
    <property type="match status" value="1"/>
</dbReference>
<dbReference type="InterPro" id="IPR043519">
    <property type="entry name" value="NT_sf"/>
</dbReference>
<dbReference type="EC" id="2.7.6.5" evidence="2"/>
<dbReference type="CDD" id="cd00077">
    <property type="entry name" value="HDc"/>
    <property type="match status" value="1"/>
</dbReference>
<comment type="function">
    <text evidence="4">In eubacteria ppGpp (guanosine 3'-diphosphate 5'-diphosphate) is a mediator of the stringent response that coordinates a variety of cellular activities in response to changes in nutritional abundance.</text>
</comment>
<evidence type="ECO:0000259" key="8">
    <source>
        <dbReference type="PROSITE" id="PS51880"/>
    </source>
</evidence>
<dbReference type="STRING" id="937334.SAMN05444406_11155"/>
<dbReference type="OrthoDB" id="9805041at2"/>